<dbReference type="Proteomes" id="UP000609064">
    <property type="component" value="Unassembled WGS sequence"/>
</dbReference>
<dbReference type="EMBL" id="BMKK01000005">
    <property type="protein sequence ID" value="GGD63398.1"/>
    <property type="molecule type" value="Genomic_DNA"/>
</dbReference>
<sequence length="243" mass="27455">MSLIITVYVAEGIVLAGDSRLTLNWTDKTQTGEQYNSITTSDSYEKVFLIAKKFGLGVFGTVYVNEVNICGFINQFVKENIDAETTIDQIPQLLISFFGEKFDYPATYFYLVGYKTEDGVSVPHTYSINIAEKVYHRSNFDGETTFHGTNWGGETEVLSRLLLTVKMPSGEDWVELGNNSIPWNFMTLQDALDFAVYGVRTTIDTMRFQQKEKTVGGPIDVLVVKPHQEPIWISKKELNTPKC</sequence>
<reference evidence="1" key="1">
    <citation type="journal article" date="2014" name="Int. J. Syst. Evol. Microbiol.">
        <title>Complete genome sequence of Corynebacterium casei LMG S-19264T (=DSM 44701T), isolated from a smear-ripened cheese.</title>
        <authorList>
            <consortium name="US DOE Joint Genome Institute (JGI-PGF)"/>
            <person name="Walter F."/>
            <person name="Albersmeier A."/>
            <person name="Kalinowski J."/>
            <person name="Ruckert C."/>
        </authorList>
    </citation>
    <scope>NUCLEOTIDE SEQUENCE</scope>
    <source>
        <strain evidence="1">CGMCC 1.15958</strain>
    </source>
</reference>
<dbReference type="RefSeq" id="WP_188766847.1">
    <property type="nucleotide sequence ID" value="NZ_BMKK01000005.1"/>
</dbReference>
<evidence type="ECO:0000313" key="2">
    <source>
        <dbReference type="Proteomes" id="UP000609064"/>
    </source>
</evidence>
<reference evidence="1" key="2">
    <citation type="submission" date="2020-09" db="EMBL/GenBank/DDBJ databases">
        <authorList>
            <person name="Sun Q."/>
            <person name="Zhou Y."/>
        </authorList>
    </citation>
    <scope>NUCLEOTIDE SEQUENCE</scope>
    <source>
        <strain evidence="1">CGMCC 1.15958</strain>
    </source>
</reference>
<evidence type="ECO:0000313" key="1">
    <source>
        <dbReference type="EMBL" id="GGD63398.1"/>
    </source>
</evidence>
<proteinExistence type="predicted"/>
<name>A0A916YVH7_9BACT</name>
<keyword evidence="2" id="KW-1185">Reference proteome</keyword>
<accession>A0A916YVH7</accession>
<dbReference type="AlphaFoldDB" id="A0A916YVH7"/>
<organism evidence="1 2">
    <name type="scientific">Emticicia aquatilis</name>
    <dbReference type="NCBI Taxonomy" id="1537369"/>
    <lineage>
        <taxon>Bacteria</taxon>
        <taxon>Pseudomonadati</taxon>
        <taxon>Bacteroidota</taxon>
        <taxon>Cytophagia</taxon>
        <taxon>Cytophagales</taxon>
        <taxon>Leadbetterellaceae</taxon>
        <taxon>Emticicia</taxon>
    </lineage>
</organism>
<gene>
    <name evidence="1" type="ORF">GCM10011514_29250</name>
</gene>
<protein>
    <submittedName>
        <fullName evidence="1">Uncharacterized protein</fullName>
    </submittedName>
</protein>
<comment type="caution">
    <text evidence="1">The sequence shown here is derived from an EMBL/GenBank/DDBJ whole genome shotgun (WGS) entry which is preliminary data.</text>
</comment>